<feature type="region of interest" description="Disordered" evidence="1">
    <location>
        <begin position="117"/>
        <end position="146"/>
    </location>
</feature>
<feature type="region of interest" description="Disordered" evidence="1">
    <location>
        <begin position="160"/>
        <end position="191"/>
    </location>
</feature>
<keyword evidence="3" id="KW-1185">Reference proteome</keyword>
<sequence>MVQVWCRCDEMYVGEMAGEQPYVHDDRSRGNHVTWTYKSKSYKNANKVANCMRPKSESQLDSATDFDKHKRETTKTRNIFLDHINVIEATKHAIINSDTTRSQSTLYKITFTSPTTTITPTSPHHPKAANTLTSTLSPPSPSTRLHPHPTLLLHLQILQPRPTPNPASAQFHSLSDHPTAPLPTSAPPSLPLSLPITPQSPDPAFSENLTGPTSPPYLRTISTHPPYHPEPHRIQSRIHPQHPTPYPNFNETSICSSVHSLPRSPRSAATLHLQRSLARARSRSAAGRTDGLGGVASSHAG</sequence>
<gene>
    <name evidence="2" type="ORF">EJ04DRAFT_119278</name>
</gene>
<evidence type="ECO:0000256" key="1">
    <source>
        <dbReference type="SAM" id="MobiDB-lite"/>
    </source>
</evidence>
<organism evidence="2 3">
    <name type="scientific">Polyplosphaeria fusca</name>
    <dbReference type="NCBI Taxonomy" id="682080"/>
    <lineage>
        <taxon>Eukaryota</taxon>
        <taxon>Fungi</taxon>
        <taxon>Dikarya</taxon>
        <taxon>Ascomycota</taxon>
        <taxon>Pezizomycotina</taxon>
        <taxon>Dothideomycetes</taxon>
        <taxon>Pleosporomycetidae</taxon>
        <taxon>Pleosporales</taxon>
        <taxon>Tetraplosphaeriaceae</taxon>
        <taxon>Polyplosphaeria</taxon>
    </lineage>
</organism>
<dbReference type="Proteomes" id="UP000799444">
    <property type="component" value="Unassembled WGS sequence"/>
</dbReference>
<name>A0A9P4UXD6_9PLEO</name>
<accession>A0A9P4UXD6</accession>
<dbReference type="AlphaFoldDB" id="A0A9P4UXD6"/>
<feature type="compositionally biased region" description="Pro residues" evidence="1">
    <location>
        <begin position="180"/>
        <end position="190"/>
    </location>
</feature>
<evidence type="ECO:0000313" key="3">
    <source>
        <dbReference type="Proteomes" id="UP000799444"/>
    </source>
</evidence>
<reference evidence="2" key="1">
    <citation type="journal article" date="2020" name="Stud. Mycol.">
        <title>101 Dothideomycetes genomes: a test case for predicting lifestyles and emergence of pathogens.</title>
        <authorList>
            <person name="Haridas S."/>
            <person name="Albert R."/>
            <person name="Binder M."/>
            <person name="Bloem J."/>
            <person name="Labutti K."/>
            <person name="Salamov A."/>
            <person name="Andreopoulos B."/>
            <person name="Baker S."/>
            <person name="Barry K."/>
            <person name="Bills G."/>
            <person name="Bluhm B."/>
            <person name="Cannon C."/>
            <person name="Castanera R."/>
            <person name="Culley D."/>
            <person name="Daum C."/>
            <person name="Ezra D."/>
            <person name="Gonzalez J."/>
            <person name="Henrissat B."/>
            <person name="Kuo A."/>
            <person name="Liang C."/>
            <person name="Lipzen A."/>
            <person name="Lutzoni F."/>
            <person name="Magnuson J."/>
            <person name="Mondo S."/>
            <person name="Nolan M."/>
            <person name="Ohm R."/>
            <person name="Pangilinan J."/>
            <person name="Park H.-J."/>
            <person name="Ramirez L."/>
            <person name="Alfaro M."/>
            <person name="Sun H."/>
            <person name="Tritt A."/>
            <person name="Yoshinaga Y."/>
            <person name="Zwiers L.-H."/>
            <person name="Turgeon B."/>
            <person name="Goodwin S."/>
            <person name="Spatafora J."/>
            <person name="Crous P."/>
            <person name="Grigoriev I."/>
        </authorList>
    </citation>
    <scope>NUCLEOTIDE SEQUENCE</scope>
    <source>
        <strain evidence="2">CBS 125425</strain>
    </source>
</reference>
<feature type="compositionally biased region" description="Low complexity" evidence="1">
    <location>
        <begin position="131"/>
        <end position="146"/>
    </location>
</feature>
<proteinExistence type="predicted"/>
<comment type="caution">
    <text evidence="2">The sequence shown here is derived from an EMBL/GenBank/DDBJ whole genome shotgun (WGS) entry which is preliminary data.</text>
</comment>
<feature type="region of interest" description="Disordered" evidence="1">
    <location>
        <begin position="275"/>
        <end position="301"/>
    </location>
</feature>
<evidence type="ECO:0000313" key="2">
    <source>
        <dbReference type="EMBL" id="KAF2728085.1"/>
    </source>
</evidence>
<feature type="compositionally biased region" description="Low complexity" evidence="1">
    <location>
        <begin position="275"/>
        <end position="286"/>
    </location>
</feature>
<feature type="region of interest" description="Disordered" evidence="1">
    <location>
        <begin position="223"/>
        <end position="245"/>
    </location>
</feature>
<dbReference type="EMBL" id="ML996296">
    <property type="protein sequence ID" value="KAF2728085.1"/>
    <property type="molecule type" value="Genomic_DNA"/>
</dbReference>
<protein>
    <submittedName>
        <fullName evidence="2">Uncharacterized protein</fullName>
    </submittedName>
</protein>